<organism evidence="6 7">
    <name type="scientific">Amazona collaria</name>
    <name type="common">yellow-billed parrot</name>
    <dbReference type="NCBI Taxonomy" id="241587"/>
    <lineage>
        <taxon>Eukaryota</taxon>
        <taxon>Metazoa</taxon>
        <taxon>Chordata</taxon>
        <taxon>Craniata</taxon>
        <taxon>Vertebrata</taxon>
        <taxon>Euteleostomi</taxon>
        <taxon>Archelosauria</taxon>
        <taxon>Archosauria</taxon>
        <taxon>Dinosauria</taxon>
        <taxon>Saurischia</taxon>
        <taxon>Theropoda</taxon>
        <taxon>Coelurosauria</taxon>
        <taxon>Aves</taxon>
        <taxon>Neognathae</taxon>
        <taxon>Neoaves</taxon>
        <taxon>Telluraves</taxon>
        <taxon>Australaves</taxon>
        <taxon>Psittaciformes</taxon>
        <taxon>Psittacidae</taxon>
        <taxon>Amazona</taxon>
    </lineage>
</organism>
<feature type="region of interest" description="Disordered" evidence="4">
    <location>
        <begin position="450"/>
        <end position="506"/>
    </location>
</feature>
<evidence type="ECO:0000313" key="6">
    <source>
        <dbReference type="Ensembl" id="ENSACOP00000012517.1"/>
    </source>
</evidence>
<accession>A0A8B9FR99</accession>
<dbReference type="GO" id="GO:0000076">
    <property type="term" value="P:DNA replication checkpoint signaling"/>
    <property type="evidence" value="ECO:0007669"/>
    <property type="project" value="TreeGrafter"/>
</dbReference>
<reference evidence="6" key="1">
    <citation type="submission" date="2025-05" db="UniProtKB">
        <authorList>
            <consortium name="Ensembl"/>
        </authorList>
    </citation>
    <scope>IDENTIFICATION</scope>
</reference>
<keyword evidence="3" id="KW-0131">Cell cycle</keyword>
<evidence type="ECO:0000313" key="7">
    <source>
        <dbReference type="Proteomes" id="UP000694522"/>
    </source>
</evidence>
<evidence type="ECO:0000256" key="1">
    <source>
        <dbReference type="ARBA" id="ARBA00004123"/>
    </source>
</evidence>
<evidence type="ECO:0000256" key="2">
    <source>
        <dbReference type="ARBA" id="ARBA00023242"/>
    </source>
</evidence>
<evidence type="ECO:0000259" key="5">
    <source>
        <dbReference type="Pfam" id="PF04821"/>
    </source>
</evidence>
<keyword evidence="7" id="KW-1185">Reference proteome</keyword>
<protein>
    <recommendedName>
        <fullName evidence="5">Timeless N-terminal domain-containing protein</fullName>
    </recommendedName>
</protein>
<evidence type="ECO:0000256" key="3">
    <source>
        <dbReference type="ARBA" id="ARBA00023306"/>
    </source>
</evidence>
<feature type="domain" description="Timeless N-terminal" evidence="5">
    <location>
        <begin position="20"/>
        <end position="279"/>
    </location>
</feature>
<name>A0A8B9FR99_9PSIT</name>
<dbReference type="PANTHER" id="PTHR22940">
    <property type="entry name" value="TIMEOUT/TIMELESS-2"/>
    <property type="match status" value="1"/>
</dbReference>
<dbReference type="PANTHER" id="PTHR22940:SF4">
    <property type="entry name" value="PROTEIN TIMELESS HOMOLOG"/>
    <property type="match status" value="1"/>
</dbReference>
<sequence>MMNCELLATCSALGYLEGDVYHREPDCLESVKDLIRYLRHEDETRDVRQQLGAAQILQNDLLPILVQYPQDKVLFDAVVRLMVNLTQPALLCFGKVPADAGSRHHFLQVLSYLQAYKEAFASEKVFGVLSEKLYDILQLDWEQRQEEDTLLIERILLLLRNVLHVPPDPTEEQRVDGDATVHDRVLWALHISGMDDLLKFLASAQTEQQWALHVLEIISLMFRDQSPEELAALGQGQAGAEHGEDARELQSLRQRELAEKRTRALQRPYRHSRFGGSYVLQGLKAIGDRDVVFHQGLHNLKRYSHDLGKQPRRVPRRRRAAPEAEVPRRSARNVRLFLRRFCHDFLEGCYNRLMLLVKDHLVREKAQKHDETYYLWACAFFMAFNRHRGFRPELVSETVGVRAFHFIEQNLTTYYEMALMDKKEAVTWARRMHLALKAYQELLHTVQEMDRSPEQAVRDSSQVIKSESLRPPCARPGLGNPVSPSSSPGSSPVRPQPRSHPALRSCRSYGRRWPHSFRPVCR</sequence>
<dbReference type="InterPro" id="IPR044998">
    <property type="entry name" value="Timeless"/>
</dbReference>
<feature type="compositionally biased region" description="Low complexity" evidence="4">
    <location>
        <begin position="481"/>
        <end position="493"/>
    </location>
</feature>
<dbReference type="Ensembl" id="ENSACOT00000012901.1">
    <property type="protein sequence ID" value="ENSACOP00000012461.1"/>
    <property type="gene ID" value="ENSACOG00000008646.1"/>
</dbReference>
<dbReference type="InterPro" id="IPR006906">
    <property type="entry name" value="Timeless_N"/>
</dbReference>
<dbReference type="GO" id="GO:0031298">
    <property type="term" value="C:replication fork protection complex"/>
    <property type="evidence" value="ECO:0007669"/>
    <property type="project" value="TreeGrafter"/>
</dbReference>
<dbReference type="AlphaFoldDB" id="A0A8B9FR99"/>
<comment type="subcellular location">
    <subcellularLocation>
        <location evidence="1">Nucleus</location>
    </subcellularLocation>
</comment>
<dbReference type="GO" id="GO:0043111">
    <property type="term" value="P:replication fork arrest"/>
    <property type="evidence" value="ECO:0007669"/>
    <property type="project" value="TreeGrafter"/>
</dbReference>
<keyword evidence="2" id="KW-0539">Nucleus</keyword>
<proteinExistence type="predicted"/>
<dbReference type="Pfam" id="PF04821">
    <property type="entry name" value="TIMELESS"/>
    <property type="match status" value="1"/>
</dbReference>
<dbReference type="Ensembl" id="ENSACOT00000012959.1">
    <property type="protein sequence ID" value="ENSACOP00000012517.1"/>
    <property type="gene ID" value="ENSACOG00000008678.1"/>
</dbReference>
<dbReference type="Proteomes" id="UP000694522">
    <property type="component" value="Unplaced"/>
</dbReference>
<dbReference type="GO" id="GO:0003677">
    <property type="term" value="F:DNA binding"/>
    <property type="evidence" value="ECO:0007669"/>
    <property type="project" value="TreeGrafter"/>
</dbReference>
<evidence type="ECO:0000256" key="4">
    <source>
        <dbReference type="SAM" id="MobiDB-lite"/>
    </source>
</evidence>
<dbReference type="GO" id="GO:0006281">
    <property type="term" value="P:DNA repair"/>
    <property type="evidence" value="ECO:0007669"/>
    <property type="project" value="TreeGrafter"/>
</dbReference>